<comment type="caution">
    <text evidence="1">The sequence shown here is derived from an EMBL/GenBank/DDBJ whole genome shotgun (WGS) entry which is preliminary data.</text>
</comment>
<dbReference type="Proteomes" id="UP001200145">
    <property type="component" value="Unassembled WGS sequence"/>
</dbReference>
<sequence length="229" mass="27134">MHDHNSIGWYQLNTTTNIGKRWGLHLDYNQRYAPFTGSLFQRLVRTGVNFKPNIKWHFRAGYAWVENRPYGDFPFNSEGLFTNEHRTYQMAAFRHQLSRLDIRHRVMTEQRWLERTNSYQYANRVRYQIKAQVPITWKSGQASYPYLQVYDEIMVAFGKNVPTNRYDQNRVGVLAGYHFSKNCQLEAGVIHIHQQLQRKQNNQSIFLHNTGLQANLYVQVNGYKKAKGK</sequence>
<dbReference type="InterPro" id="IPR019619">
    <property type="entry name" value="DUF2490"/>
</dbReference>
<evidence type="ECO:0000313" key="1">
    <source>
        <dbReference type="EMBL" id="MCF1713151.1"/>
    </source>
</evidence>
<dbReference type="Pfam" id="PF10677">
    <property type="entry name" value="DUF2490"/>
    <property type="match status" value="1"/>
</dbReference>
<keyword evidence="2" id="KW-1185">Reference proteome</keyword>
<organism evidence="1 2">
    <name type="scientific">Flavihumibacter fluminis</name>
    <dbReference type="NCBI Taxonomy" id="2909236"/>
    <lineage>
        <taxon>Bacteria</taxon>
        <taxon>Pseudomonadati</taxon>
        <taxon>Bacteroidota</taxon>
        <taxon>Chitinophagia</taxon>
        <taxon>Chitinophagales</taxon>
        <taxon>Chitinophagaceae</taxon>
        <taxon>Flavihumibacter</taxon>
    </lineage>
</organism>
<proteinExistence type="predicted"/>
<evidence type="ECO:0000313" key="2">
    <source>
        <dbReference type="Proteomes" id="UP001200145"/>
    </source>
</evidence>
<dbReference type="RefSeq" id="WP_234863588.1">
    <property type="nucleotide sequence ID" value="NZ_JAKEVY010000001.1"/>
</dbReference>
<protein>
    <submittedName>
        <fullName evidence="1">DUF2490 domain-containing protein</fullName>
    </submittedName>
</protein>
<name>A0ABS9BC39_9BACT</name>
<reference evidence="1 2" key="1">
    <citation type="submission" date="2022-01" db="EMBL/GenBank/DDBJ databases">
        <title>Flavihumibacter sp. nov., isolated from sediment of a river.</title>
        <authorList>
            <person name="Liu H."/>
        </authorList>
    </citation>
    <scope>NUCLEOTIDE SEQUENCE [LARGE SCALE GENOMIC DNA]</scope>
    <source>
        <strain evidence="1 2">RY-1</strain>
    </source>
</reference>
<gene>
    <name evidence="1" type="ORF">L0U88_00735</name>
</gene>
<dbReference type="EMBL" id="JAKEVY010000001">
    <property type="protein sequence ID" value="MCF1713151.1"/>
    <property type="molecule type" value="Genomic_DNA"/>
</dbReference>
<accession>A0ABS9BC39</accession>